<proteinExistence type="predicted"/>
<reference evidence="2" key="1">
    <citation type="submission" date="2020-01" db="EMBL/GenBank/DDBJ databases">
        <title>Genome Sequencing of Three Apophysomyces-Like Fungal Strains Confirms a Novel Fungal Genus in the Mucoromycota with divergent Burkholderia-like Endosymbiotic Bacteria.</title>
        <authorList>
            <person name="Stajich J.E."/>
            <person name="Macias A.M."/>
            <person name="Carter-House D."/>
            <person name="Lovett B."/>
            <person name="Kasson L.R."/>
            <person name="Berry K."/>
            <person name="Grigoriev I."/>
            <person name="Chang Y."/>
            <person name="Spatafora J."/>
            <person name="Kasson M.T."/>
        </authorList>
    </citation>
    <scope>NUCLEOTIDE SEQUENCE</scope>
    <source>
        <strain evidence="2">NRRL A-21654</strain>
    </source>
</reference>
<dbReference type="OrthoDB" id="406045at2759"/>
<evidence type="ECO:0000313" key="3">
    <source>
        <dbReference type="Proteomes" id="UP000605846"/>
    </source>
</evidence>
<dbReference type="PANTHER" id="PTHR31560">
    <property type="entry name" value="UPF0652 PROTEIN C16A11.03C-RELATED"/>
    <property type="match status" value="1"/>
</dbReference>
<dbReference type="Pfam" id="PF09418">
    <property type="entry name" value="DUF2009"/>
    <property type="match status" value="1"/>
</dbReference>
<name>A0A8H7BYB0_9FUNG</name>
<dbReference type="AlphaFoldDB" id="A0A8H7BYB0"/>
<gene>
    <name evidence="2" type="ORF">EC973_006820</name>
</gene>
<sequence>MPSGTDKRHQLEDILSDKVSIMETDDFVEEPVEDEEAKPGFCVECRDQHETNGNEDMDVQSVEHEQALQPKVDIKPTPAKAADFDVGEWMENRAKFIPLRLHLEERKYLRLLEAALNVTEYTDKIDNESHTSKAKRVVSQIKELCAVLTGLVLACDYKRGQELFEDRTFEENEDFFQKVFEIGRRHKIMNPEKMRSAYGKLMYLLADSMIPEVQDMLGFSCVTPIKTVYSFLKERQGLDLLHEEIILIATREIIAEGKSRNIIQAEIRRKEKAIEQLSHKYRSKYLTADEVRHCLYSIGDNNAYLRANRDPCEKMLRYLERYFEPTSSEPDYVLSIAAGAEGHRLSHNHETQYIYVNQTLKLWREILNEMFMLWMLADQDMLGSHNPYRLLQTGQGLHRVQACPAVSREMHRTLYRAQKKAGTWIGSSVIHLGDKNVPNALMFIDKYNQVSRILSPICLTLDKLDQLTDNEGLKKLIDRKFGGVTQCKKAILADFFRGAFDGSGADNFYDAGSCIDGRLTSAWNWCSQIEQKPYFFVFLLTGFVGFDGGGWN</sequence>
<protein>
    <recommendedName>
        <fullName evidence="1">Non-canonical E2 ubiquitin-conjugating enzyme C-terminal domain-containing protein</fullName>
    </recommendedName>
</protein>
<accession>A0A8H7BYB0</accession>
<dbReference type="Proteomes" id="UP000605846">
    <property type="component" value="Unassembled WGS sequence"/>
</dbReference>
<dbReference type="InterPro" id="IPR057668">
    <property type="entry name" value="E2_Ub-conjug_enz_C"/>
</dbReference>
<evidence type="ECO:0000259" key="1">
    <source>
        <dbReference type="Pfam" id="PF09418"/>
    </source>
</evidence>
<dbReference type="InterPro" id="IPR018553">
    <property type="entry name" value="E2_Ub-conjug_enz"/>
</dbReference>
<dbReference type="EMBL" id="JABAYA010000046">
    <property type="protein sequence ID" value="KAF7727932.1"/>
    <property type="molecule type" value="Genomic_DNA"/>
</dbReference>
<comment type="caution">
    <text evidence="2">The sequence shown here is derived from an EMBL/GenBank/DDBJ whole genome shotgun (WGS) entry which is preliminary data.</text>
</comment>
<evidence type="ECO:0000313" key="2">
    <source>
        <dbReference type="EMBL" id="KAF7727932.1"/>
    </source>
</evidence>
<keyword evidence="3" id="KW-1185">Reference proteome</keyword>
<feature type="domain" description="Non-canonical E2 ubiquitin-conjugating enzyme C-terminal" evidence="1">
    <location>
        <begin position="93"/>
        <end position="548"/>
    </location>
</feature>
<organism evidence="2 3">
    <name type="scientific">Apophysomyces ossiformis</name>
    <dbReference type="NCBI Taxonomy" id="679940"/>
    <lineage>
        <taxon>Eukaryota</taxon>
        <taxon>Fungi</taxon>
        <taxon>Fungi incertae sedis</taxon>
        <taxon>Mucoromycota</taxon>
        <taxon>Mucoromycotina</taxon>
        <taxon>Mucoromycetes</taxon>
        <taxon>Mucorales</taxon>
        <taxon>Mucorineae</taxon>
        <taxon>Mucoraceae</taxon>
        <taxon>Apophysomyces</taxon>
    </lineage>
</organism>
<dbReference type="PANTHER" id="PTHR31560:SF0">
    <property type="entry name" value="UPF0652 PROTEIN C22H10.08"/>
    <property type="match status" value="1"/>
</dbReference>